<protein>
    <submittedName>
        <fullName evidence="9">MFS transporter</fullName>
    </submittedName>
</protein>
<evidence type="ECO:0000256" key="2">
    <source>
        <dbReference type="ARBA" id="ARBA00022448"/>
    </source>
</evidence>
<dbReference type="InterPro" id="IPR036259">
    <property type="entry name" value="MFS_trans_sf"/>
</dbReference>
<dbReference type="PROSITE" id="PS50850">
    <property type="entry name" value="MFS"/>
    <property type="match status" value="1"/>
</dbReference>
<name>A0ABT0L4P3_9GAMM</name>
<comment type="subcellular location">
    <subcellularLocation>
        <location evidence="1">Cell membrane</location>
        <topology evidence="1">Multi-pass membrane protein</topology>
    </subcellularLocation>
</comment>
<feature type="transmembrane region" description="Helical" evidence="7">
    <location>
        <begin position="47"/>
        <end position="66"/>
    </location>
</feature>
<evidence type="ECO:0000256" key="7">
    <source>
        <dbReference type="SAM" id="Phobius"/>
    </source>
</evidence>
<dbReference type="EMBL" id="JAKILK010000009">
    <property type="protein sequence ID" value="MCL1118372.1"/>
    <property type="molecule type" value="Genomic_DNA"/>
</dbReference>
<feature type="transmembrane region" description="Helical" evidence="7">
    <location>
        <begin position="292"/>
        <end position="316"/>
    </location>
</feature>
<feature type="transmembrane region" description="Helical" evidence="7">
    <location>
        <begin position="163"/>
        <end position="183"/>
    </location>
</feature>
<comment type="caution">
    <text evidence="9">The sequence shown here is derived from an EMBL/GenBank/DDBJ whole genome shotgun (WGS) entry which is preliminary data.</text>
</comment>
<dbReference type="Pfam" id="PF07690">
    <property type="entry name" value="MFS_1"/>
    <property type="match status" value="1"/>
</dbReference>
<dbReference type="InterPro" id="IPR011701">
    <property type="entry name" value="MFS"/>
</dbReference>
<dbReference type="RefSeq" id="WP_229778334.1">
    <property type="nucleotide sequence ID" value="NZ_BMOT01000009.1"/>
</dbReference>
<accession>A0ABT0L4P3</accession>
<evidence type="ECO:0000313" key="9">
    <source>
        <dbReference type="EMBL" id="MCL1118372.1"/>
    </source>
</evidence>
<dbReference type="InterPro" id="IPR047200">
    <property type="entry name" value="MFS_YcaD-like"/>
</dbReference>
<evidence type="ECO:0000256" key="4">
    <source>
        <dbReference type="ARBA" id="ARBA00022692"/>
    </source>
</evidence>
<feature type="transmembrane region" description="Helical" evidence="7">
    <location>
        <begin position="78"/>
        <end position="96"/>
    </location>
</feature>
<keyword evidence="3" id="KW-1003">Cell membrane</keyword>
<keyword evidence="4 7" id="KW-0812">Transmembrane</keyword>
<evidence type="ECO:0000256" key="6">
    <source>
        <dbReference type="ARBA" id="ARBA00023136"/>
    </source>
</evidence>
<dbReference type="SUPFAM" id="SSF103473">
    <property type="entry name" value="MFS general substrate transporter"/>
    <property type="match status" value="1"/>
</dbReference>
<evidence type="ECO:0000256" key="5">
    <source>
        <dbReference type="ARBA" id="ARBA00022989"/>
    </source>
</evidence>
<feature type="transmembrane region" description="Helical" evidence="7">
    <location>
        <begin position="328"/>
        <end position="351"/>
    </location>
</feature>
<dbReference type="CDD" id="cd17477">
    <property type="entry name" value="MFS_YcaD_like"/>
    <property type="match status" value="1"/>
</dbReference>
<keyword evidence="6 7" id="KW-0472">Membrane</keyword>
<evidence type="ECO:0000256" key="1">
    <source>
        <dbReference type="ARBA" id="ARBA00004651"/>
    </source>
</evidence>
<keyword evidence="10" id="KW-1185">Reference proteome</keyword>
<feature type="transmembrane region" description="Helical" evidence="7">
    <location>
        <begin position="203"/>
        <end position="224"/>
    </location>
</feature>
<feature type="transmembrane region" description="Helical" evidence="7">
    <location>
        <begin position="137"/>
        <end position="157"/>
    </location>
</feature>
<reference evidence="9 10" key="1">
    <citation type="submission" date="2022-01" db="EMBL/GenBank/DDBJ databases">
        <title>Whole genome-based taxonomy of the Shewanellaceae.</title>
        <authorList>
            <person name="Martin-Rodriguez A.J."/>
        </authorList>
    </citation>
    <scope>NUCLEOTIDE SEQUENCE [LARGE SCALE GENOMIC DNA]</scope>
    <source>
        <strain evidence="9 10">JCM 17801</strain>
    </source>
</reference>
<evidence type="ECO:0000259" key="8">
    <source>
        <dbReference type="PROSITE" id="PS50850"/>
    </source>
</evidence>
<organism evidence="9 10">
    <name type="scientific">Shewanella aestuarii</name>
    <dbReference type="NCBI Taxonomy" id="1028752"/>
    <lineage>
        <taxon>Bacteria</taxon>
        <taxon>Pseudomonadati</taxon>
        <taxon>Pseudomonadota</taxon>
        <taxon>Gammaproteobacteria</taxon>
        <taxon>Alteromonadales</taxon>
        <taxon>Shewanellaceae</taxon>
        <taxon>Shewanella</taxon>
    </lineage>
</organism>
<proteinExistence type="predicted"/>
<feature type="transmembrane region" description="Helical" evidence="7">
    <location>
        <begin position="12"/>
        <end position="35"/>
    </location>
</feature>
<feature type="transmembrane region" description="Helical" evidence="7">
    <location>
        <begin position="269"/>
        <end position="286"/>
    </location>
</feature>
<keyword evidence="5 7" id="KW-1133">Transmembrane helix</keyword>
<feature type="transmembrane region" description="Helical" evidence="7">
    <location>
        <begin position="102"/>
        <end position="125"/>
    </location>
</feature>
<feature type="domain" description="Major facilitator superfamily (MFS) profile" evidence="8">
    <location>
        <begin position="12"/>
        <end position="379"/>
    </location>
</feature>
<sequence length="389" mass="41272">MSNITHKNADTSIALPVIGLTFFAIASGFLMSLIPLSLSYFGISSSLTPWLASVFYFGLLLGATCIQKVIKYFGHRRAFILFLSVVAITVVVMLLLPNPIIWLTARFVAGMAIAGVFVVVESWLLMADCPKKRVKRLGLYMVALYGGSAAGQLAISVFGTQGIQPYLVVLGLLFLATLAPLVLRSGQPVSETLQRINRKEMRYINRPAIIGCIVSGLLLGPIYGLMPLYLSQSTAFSGHTGLLMASVILGGMAVQPLASALSTRMSKSLLMAIFCLLGCIAVMGILESSSLLMMASSLLLLGASSFALYPIAITLASDTLPIEKMVAVTELMLLCYSVGSVLGPLMATVFTAADDGLVVYLGVCLLATCIYMLIKSMAAISSGQKPIVG</sequence>
<evidence type="ECO:0000313" key="10">
    <source>
        <dbReference type="Proteomes" id="UP001203212"/>
    </source>
</evidence>
<keyword evidence="2" id="KW-0813">Transport</keyword>
<gene>
    <name evidence="9" type="ORF">L2689_14110</name>
</gene>
<feature type="transmembrane region" description="Helical" evidence="7">
    <location>
        <begin position="236"/>
        <end position="257"/>
    </location>
</feature>
<feature type="transmembrane region" description="Helical" evidence="7">
    <location>
        <begin position="357"/>
        <end position="374"/>
    </location>
</feature>
<dbReference type="Proteomes" id="UP001203212">
    <property type="component" value="Unassembled WGS sequence"/>
</dbReference>
<evidence type="ECO:0000256" key="3">
    <source>
        <dbReference type="ARBA" id="ARBA00022475"/>
    </source>
</evidence>
<dbReference type="InterPro" id="IPR020846">
    <property type="entry name" value="MFS_dom"/>
</dbReference>
<dbReference type="PANTHER" id="PTHR23521">
    <property type="entry name" value="TRANSPORTER MFS SUPERFAMILY"/>
    <property type="match status" value="1"/>
</dbReference>
<dbReference type="Gene3D" id="1.20.1250.20">
    <property type="entry name" value="MFS general substrate transporter like domains"/>
    <property type="match status" value="1"/>
</dbReference>
<dbReference type="PANTHER" id="PTHR23521:SF2">
    <property type="entry name" value="TRANSPORTER MFS SUPERFAMILY"/>
    <property type="match status" value="1"/>
</dbReference>